<feature type="active site" evidence="8">
    <location>
        <position position="134"/>
    </location>
</feature>
<accession>A0AAV5IWU2</accession>
<dbReference type="GO" id="GO:0030198">
    <property type="term" value="P:extracellular matrix organization"/>
    <property type="evidence" value="ECO:0007669"/>
    <property type="project" value="TreeGrafter"/>
</dbReference>
<evidence type="ECO:0000259" key="10">
    <source>
        <dbReference type="SMART" id="SM00235"/>
    </source>
</evidence>
<dbReference type="Proteomes" id="UP001054252">
    <property type="component" value="Unassembled WGS sequence"/>
</dbReference>
<dbReference type="InterPro" id="IPR021158">
    <property type="entry name" value="Pept_M10A_Zn_BS"/>
</dbReference>
<proteinExistence type="predicted"/>
<dbReference type="PROSITE" id="PS00546">
    <property type="entry name" value="CYSTEINE_SWITCH"/>
    <property type="match status" value="1"/>
</dbReference>
<protein>
    <recommendedName>
        <fullName evidence="10">Peptidase metallopeptidase domain-containing protein</fullName>
    </recommendedName>
</protein>
<gene>
    <name evidence="11" type="ORF">SLEP1_g14773</name>
</gene>
<evidence type="ECO:0000256" key="6">
    <source>
        <dbReference type="ARBA" id="ARBA00023049"/>
    </source>
</evidence>
<dbReference type="EMBL" id="BPVZ01000018">
    <property type="protein sequence ID" value="GKV02318.1"/>
    <property type="molecule type" value="Genomic_DNA"/>
</dbReference>
<feature type="binding site" evidence="9">
    <location>
        <position position="137"/>
    </location>
    <ligand>
        <name>Zn(2+)</name>
        <dbReference type="ChEBI" id="CHEBI:29105"/>
        <label>2</label>
        <note>catalytic</note>
    </ligand>
</feature>
<keyword evidence="2 9" id="KW-0479">Metal-binding</keyword>
<evidence type="ECO:0000256" key="3">
    <source>
        <dbReference type="ARBA" id="ARBA00022729"/>
    </source>
</evidence>
<comment type="caution">
    <text evidence="11">The sequence shown here is derived from an EMBL/GenBank/DDBJ whole genome shotgun (WGS) entry which is preliminary data.</text>
</comment>
<evidence type="ECO:0000313" key="12">
    <source>
        <dbReference type="Proteomes" id="UP001054252"/>
    </source>
</evidence>
<feature type="binding site" evidence="9">
    <location>
        <position position="97"/>
    </location>
    <ligand>
        <name>Ca(2+)</name>
        <dbReference type="ChEBI" id="CHEBI:29108"/>
        <label>3</label>
    </ligand>
</feature>
<dbReference type="GO" id="GO:0030574">
    <property type="term" value="P:collagen catabolic process"/>
    <property type="evidence" value="ECO:0007669"/>
    <property type="project" value="TreeGrafter"/>
</dbReference>
<feature type="binding site" evidence="9">
    <location>
        <position position="87"/>
    </location>
    <ligand>
        <name>Zn(2+)</name>
        <dbReference type="ChEBI" id="CHEBI:29105"/>
        <label>1</label>
    </ligand>
</feature>
<keyword evidence="5 9" id="KW-0862">Zinc</keyword>
<feature type="binding site" evidence="9">
    <location>
        <position position="100"/>
    </location>
    <ligand>
        <name>Zn(2+)</name>
        <dbReference type="ChEBI" id="CHEBI:29105"/>
        <label>1</label>
    </ligand>
</feature>
<reference evidence="11 12" key="1">
    <citation type="journal article" date="2021" name="Commun. Biol.">
        <title>The genome of Shorea leprosula (Dipterocarpaceae) highlights the ecological relevance of drought in aseasonal tropical rainforests.</title>
        <authorList>
            <person name="Ng K.K.S."/>
            <person name="Kobayashi M.J."/>
            <person name="Fawcett J.A."/>
            <person name="Hatakeyama M."/>
            <person name="Paape T."/>
            <person name="Ng C.H."/>
            <person name="Ang C.C."/>
            <person name="Tnah L.H."/>
            <person name="Lee C.T."/>
            <person name="Nishiyama T."/>
            <person name="Sese J."/>
            <person name="O'Brien M.J."/>
            <person name="Copetti D."/>
            <person name="Mohd Noor M.I."/>
            <person name="Ong R.C."/>
            <person name="Putra M."/>
            <person name="Sireger I.Z."/>
            <person name="Indrioko S."/>
            <person name="Kosugi Y."/>
            <person name="Izuno A."/>
            <person name="Isagi Y."/>
            <person name="Lee S.L."/>
            <person name="Shimizu K.K."/>
        </authorList>
    </citation>
    <scope>NUCLEOTIDE SEQUENCE [LARGE SCALE GENOMIC DNA]</scope>
    <source>
        <strain evidence="11">214</strain>
    </source>
</reference>
<organism evidence="11 12">
    <name type="scientific">Rubroshorea leprosula</name>
    <dbReference type="NCBI Taxonomy" id="152421"/>
    <lineage>
        <taxon>Eukaryota</taxon>
        <taxon>Viridiplantae</taxon>
        <taxon>Streptophyta</taxon>
        <taxon>Embryophyta</taxon>
        <taxon>Tracheophyta</taxon>
        <taxon>Spermatophyta</taxon>
        <taxon>Magnoliopsida</taxon>
        <taxon>eudicotyledons</taxon>
        <taxon>Gunneridae</taxon>
        <taxon>Pentapetalae</taxon>
        <taxon>rosids</taxon>
        <taxon>malvids</taxon>
        <taxon>Malvales</taxon>
        <taxon>Dipterocarpaceae</taxon>
        <taxon>Rubroshorea</taxon>
    </lineage>
</organism>
<feature type="binding site" evidence="9">
    <location>
        <position position="111"/>
    </location>
    <ligand>
        <name>Ca(2+)</name>
        <dbReference type="ChEBI" id="CHEBI:29108"/>
        <label>3</label>
    </ligand>
</feature>
<comment type="cofactor">
    <cofactor evidence="9">
        <name>Ca(2+)</name>
        <dbReference type="ChEBI" id="CHEBI:29108"/>
    </cofactor>
    <text evidence="9">Can bind about 5 Ca(2+) ions per subunit.</text>
</comment>
<evidence type="ECO:0000256" key="1">
    <source>
        <dbReference type="ARBA" id="ARBA00022670"/>
    </source>
</evidence>
<name>A0AAV5IWU2_9ROSI</name>
<feature type="binding site" evidence="9">
    <location>
        <position position="77"/>
    </location>
    <ligand>
        <name>Ca(2+)</name>
        <dbReference type="ChEBI" id="CHEBI:29108"/>
        <label>2</label>
    </ligand>
</feature>
<evidence type="ECO:0000256" key="9">
    <source>
        <dbReference type="PIRSR" id="PIRSR621190-2"/>
    </source>
</evidence>
<keyword evidence="6" id="KW-0482">Metalloprotease</keyword>
<feature type="binding site" evidence="9">
    <location>
        <position position="143"/>
    </location>
    <ligand>
        <name>Zn(2+)</name>
        <dbReference type="ChEBI" id="CHEBI:29105"/>
        <label>2</label>
        <note>catalytic</note>
    </ligand>
</feature>
<feature type="binding site" evidence="9">
    <location>
        <position position="114"/>
    </location>
    <ligand>
        <name>Ca(2+)</name>
        <dbReference type="ChEBI" id="CHEBI:29108"/>
        <label>1</label>
    </ligand>
</feature>
<dbReference type="PANTHER" id="PTHR10201">
    <property type="entry name" value="MATRIX METALLOPROTEINASE"/>
    <property type="match status" value="1"/>
</dbReference>
<dbReference type="InterPro" id="IPR001818">
    <property type="entry name" value="Pept_M10_metallopeptidase"/>
</dbReference>
<keyword evidence="9" id="KW-0106">Calcium</keyword>
<keyword evidence="3" id="KW-0732">Signal</keyword>
<dbReference type="GO" id="GO:0006508">
    <property type="term" value="P:proteolysis"/>
    <property type="evidence" value="ECO:0007669"/>
    <property type="project" value="UniProtKB-KW"/>
</dbReference>
<keyword evidence="7" id="KW-0865">Zymogen</keyword>
<evidence type="ECO:0000256" key="5">
    <source>
        <dbReference type="ARBA" id="ARBA00022833"/>
    </source>
</evidence>
<dbReference type="GO" id="GO:0031012">
    <property type="term" value="C:extracellular matrix"/>
    <property type="evidence" value="ECO:0007669"/>
    <property type="project" value="InterPro"/>
</dbReference>
<feature type="binding site" evidence="9">
    <location>
        <position position="89"/>
    </location>
    <ligand>
        <name>Zn(2+)</name>
        <dbReference type="ChEBI" id="CHEBI:29105"/>
        <label>1</label>
    </ligand>
</feature>
<evidence type="ECO:0000256" key="4">
    <source>
        <dbReference type="ARBA" id="ARBA00022801"/>
    </source>
</evidence>
<feature type="binding site" evidence="9">
    <location>
        <position position="151"/>
    </location>
    <ligand>
        <name>Zn(2+)</name>
        <dbReference type="ChEBI" id="CHEBI:29105"/>
        <label>2</label>
        <note>catalytic</note>
    </ligand>
</feature>
<evidence type="ECO:0000256" key="8">
    <source>
        <dbReference type="PIRSR" id="PIRSR621190-1"/>
    </source>
</evidence>
<feature type="binding site" description="in inhibited form" evidence="9">
    <location>
        <position position="6"/>
    </location>
    <ligand>
        <name>Zn(2+)</name>
        <dbReference type="ChEBI" id="CHEBI:29105"/>
        <label>2</label>
        <note>catalytic</note>
    </ligand>
</feature>
<dbReference type="AlphaFoldDB" id="A0AAV5IWU2"/>
<feature type="binding site" evidence="9">
    <location>
        <position position="109"/>
    </location>
    <ligand>
        <name>Zn(2+)</name>
        <dbReference type="ChEBI" id="CHEBI:29105"/>
        <label>1</label>
    </ligand>
</feature>
<dbReference type="InterPro" id="IPR006026">
    <property type="entry name" value="Peptidase_Metallo"/>
</dbReference>
<feature type="binding site" evidence="9">
    <location>
        <position position="133"/>
    </location>
    <ligand>
        <name>Zn(2+)</name>
        <dbReference type="ChEBI" id="CHEBI:29105"/>
        <label>2</label>
        <note>catalytic</note>
    </ligand>
</feature>
<dbReference type="SUPFAM" id="SSF55486">
    <property type="entry name" value="Metalloproteases ('zincins'), catalytic domain"/>
    <property type="match status" value="1"/>
</dbReference>
<dbReference type="InterPro" id="IPR024079">
    <property type="entry name" value="MetalloPept_cat_dom_sf"/>
</dbReference>
<keyword evidence="12" id="KW-1185">Reference proteome</keyword>
<feature type="binding site" evidence="9">
    <location>
        <position position="95"/>
    </location>
    <ligand>
        <name>Ca(2+)</name>
        <dbReference type="ChEBI" id="CHEBI:29108"/>
        <label>3</label>
    </ligand>
</feature>
<evidence type="ECO:0000313" key="11">
    <source>
        <dbReference type="EMBL" id="GKV02318.1"/>
    </source>
</evidence>
<feature type="binding site" evidence="9">
    <location>
        <position position="114"/>
    </location>
    <ligand>
        <name>Ca(2+)</name>
        <dbReference type="ChEBI" id="CHEBI:29108"/>
        <label>3</label>
    </ligand>
</feature>
<dbReference type="Gene3D" id="3.40.390.10">
    <property type="entry name" value="Collagenase (Catalytic Domain)"/>
    <property type="match status" value="1"/>
</dbReference>
<dbReference type="GO" id="GO:0004222">
    <property type="term" value="F:metalloendopeptidase activity"/>
    <property type="evidence" value="ECO:0007669"/>
    <property type="project" value="InterPro"/>
</dbReference>
<feature type="binding site" evidence="9">
    <location>
        <position position="106"/>
    </location>
    <ligand>
        <name>Ca(2+)</name>
        <dbReference type="ChEBI" id="CHEBI:29108"/>
        <label>2</label>
    </ligand>
</feature>
<dbReference type="GO" id="GO:0008270">
    <property type="term" value="F:zinc ion binding"/>
    <property type="evidence" value="ECO:0007669"/>
    <property type="project" value="InterPro"/>
</dbReference>
<feature type="domain" description="Peptidase metallopeptidase" evidence="10">
    <location>
        <begin position="27"/>
        <end position="176"/>
    </location>
</feature>
<comment type="cofactor">
    <cofactor evidence="9">
        <name>Zn(2+)</name>
        <dbReference type="ChEBI" id="CHEBI:29105"/>
    </cofactor>
    <text evidence="9">Binds 2 Zn(2+) ions per subunit.</text>
</comment>
<dbReference type="InterPro" id="IPR021190">
    <property type="entry name" value="Pept_M10A"/>
</dbReference>
<keyword evidence="1" id="KW-0645">Protease</keyword>
<evidence type="ECO:0000256" key="7">
    <source>
        <dbReference type="ARBA" id="ARBA00023145"/>
    </source>
</evidence>
<dbReference type="PRINTS" id="PR00138">
    <property type="entry name" value="MATRIXIN"/>
</dbReference>
<dbReference type="PANTHER" id="PTHR10201:SF304">
    <property type="entry name" value="PEPTIDASE METALLOPEPTIDASE DOMAIN-CONTAINING PROTEIN"/>
    <property type="match status" value="1"/>
</dbReference>
<dbReference type="SMART" id="SM00235">
    <property type="entry name" value="ZnMc"/>
    <property type="match status" value="1"/>
</dbReference>
<keyword evidence="4" id="KW-0378">Hydrolase</keyword>
<sequence length="225" mass="25441">MTKPRCGVPDINNGTAPFHFHYVIFPENPKWTKTHPTYAFPPGTRRDGIIAVNSSFQKWAEKTRFTFTLTEDYSKADLKISFQRLDHGDSGSRRGVSSCHSTDGRNIFHYDGDENWSLAAAPETIHLETVGLHEIGHVLGLGHSPVKEAIMFAYGGSNELKDLHQDDVDAQPATRVHHNFFQMFTSLMLISTSINHLHAVANKIRLPRQGRINLQPIHPPLQKRR</sequence>
<evidence type="ECO:0000256" key="2">
    <source>
        <dbReference type="ARBA" id="ARBA00022723"/>
    </source>
</evidence>
<dbReference type="Pfam" id="PF00413">
    <property type="entry name" value="Peptidase_M10"/>
    <property type="match status" value="1"/>
</dbReference>